<name>A0A378JKB2_9GAMM</name>
<dbReference type="EMBL" id="UGOD01000001">
    <property type="protein sequence ID" value="STX50659.1"/>
    <property type="molecule type" value="Genomic_DNA"/>
</dbReference>
<dbReference type="RefSeq" id="WP_115330361.1">
    <property type="nucleotide sequence ID" value="NZ_CAAAHP010000004.1"/>
</dbReference>
<dbReference type="OrthoDB" id="5653303at2"/>
<evidence type="ECO:0000313" key="1">
    <source>
        <dbReference type="EMBL" id="STX50659.1"/>
    </source>
</evidence>
<organism evidence="1 2">
    <name type="scientific">Legionella busanensis</name>
    <dbReference type="NCBI Taxonomy" id="190655"/>
    <lineage>
        <taxon>Bacteria</taxon>
        <taxon>Pseudomonadati</taxon>
        <taxon>Pseudomonadota</taxon>
        <taxon>Gammaproteobacteria</taxon>
        <taxon>Legionellales</taxon>
        <taxon>Legionellaceae</taxon>
        <taxon>Legionella</taxon>
    </lineage>
</organism>
<keyword evidence="2" id="KW-1185">Reference proteome</keyword>
<reference evidence="1 2" key="1">
    <citation type="submission" date="2018-06" db="EMBL/GenBank/DDBJ databases">
        <authorList>
            <consortium name="Pathogen Informatics"/>
            <person name="Doyle S."/>
        </authorList>
    </citation>
    <scope>NUCLEOTIDE SEQUENCE [LARGE SCALE GENOMIC DNA]</scope>
    <source>
        <strain evidence="1 2">NCTC13316</strain>
    </source>
</reference>
<accession>A0A378JKB2</accession>
<dbReference type="Proteomes" id="UP000254794">
    <property type="component" value="Unassembled WGS sequence"/>
</dbReference>
<evidence type="ECO:0000313" key="2">
    <source>
        <dbReference type="Proteomes" id="UP000254794"/>
    </source>
</evidence>
<gene>
    <name evidence="1" type="ORF">NCTC13316_00742</name>
</gene>
<sequence>MKYAVTFCVLDREAGSNPFWHSCLLLSQWEDKGKIEVVEQWGFYGLPTTTPNSLLKKVKLSLGLDVDLNGNHGMLRHEELRFLDLGCGLRGATFELSEEKFKLLQQRCKVAVDEQEQAINEVMNQQGLAAKAKKDTRIYPYEHWSAQIYQFEKAKAQEQNRESRLKPFELNLSLTLWGPSLKGSYTCKTQALSLLKGILTEQQLSRLTENDKHPTLPLYSGPLEKIFLHSAGPLRQHTKRSGKKVHYRALEDKDVKLYWTLPPQEMEVLSEETNKSLQISKDYADEAKLVIRRLQRLEWLFRNATLPDIYQSYREQLIEQICDYYDAFAQINTMQSPPLNDNSWFSYLSFLGAVPRNKGEQALLKQVQHAKMLLNSLYMAVVDQWQIDLNYPFERYKRTSNKQFSKEEMDNTADVNLFNKENSSNTDMTMPLTNQATASINYVNALEAVASYLNLEDKKELCNILGRPYIATENKNNEVNQEVNFSMN</sequence>
<proteinExistence type="predicted"/>
<protein>
    <submittedName>
        <fullName evidence="1">Uncharacterized protein</fullName>
    </submittedName>
</protein>
<dbReference type="AlphaFoldDB" id="A0A378JKB2"/>